<keyword evidence="1" id="KW-0539">Nucleus</keyword>
<accession>A0ABU6Q914</accession>
<feature type="domain" description="AUX/IAA" evidence="3">
    <location>
        <begin position="68"/>
        <end position="104"/>
    </location>
</feature>
<keyword evidence="5" id="KW-1185">Reference proteome</keyword>
<comment type="similarity">
    <text evidence="1">Belongs to the Aux/IAA family.</text>
</comment>
<evidence type="ECO:0000259" key="3">
    <source>
        <dbReference type="Pfam" id="PF02309"/>
    </source>
</evidence>
<evidence type="ECO:0000256" key="2">
    <source>
        <dbReference type="SAM" id="MobiDB-lite"/>
    </source>
</evidence>
<keyword evidence="1" id="KW-0927">Auxin signaling pathway</keyword>
<comment type="caution">
    <text evidence="4">The sequence shown here is derived from an EMBL/GenBank/DDBJ whole genome shotgun (WGS) entry which is preliminary data.</text>
</comment>
<comment type="subunit">
    <text evidence="1">Homodimers and heterodimers.</text>
</comment>
<keyword evidence="1" id="KW-0805">Transcription regulation</keyword>
<sequence length="108" mass="11528">MVSINDKHKGFNVPSPIVVRHSPPTSSVFIQTGFGNGNGNQSGSDLALGKDASFFSSPSPKTNKDTLPLSQPLKHVPATKAQVVAWPPNCSFRKNSMSTQPPQKIEAN</sequence>
<name>A0ABU6Q914_9FABA</name>
<dbReference type="Proteomes" id="UP001341840">
    <property type="component" value="Unassembled WGS sequence"/>
</dbReference>
<feature type="region of interest" description="Disordered" evidence="2">
    <location>
        <begin position="1"/>
        <end position="66"/>
    </location>
</feature>
<evidence type="ECO:0000313" key="5">
    <source>
        <dbReference type="Proteomes" id="UP001341840"/>
    </source>
</evidence>
<evidence type="ECO:0000256" key="1">
    <source>
        <dbReference type="RuleBase" id="RU004549"/>
    </source>
</evidence>
<proteinExistence type="inferred from homology"/>
<reference evidence="4 5" key="1">
    <citation type="journal article" date="2023" name="Plants (Basel)">
        <title>Bridging the Gap: Combining Genomics and Transcriptomics Approaches to Understand Stylosanthes scabra, an Orphan Legume from the Brazilian Caatinga.</title>
        <authorList>
            <person name="Ferreira-Neto J.R.C."/>
            <person name="da Silva M.D."/>
            <person name="Binneck E."/>
            <person name="de Melo N.F."/>
            <person name="da Silva R.H."/>
            <person name="de Melo A.L.T.M."/>
            <person name="Pandolfi V."/>
            <person name="Bustamante F.O."/>
            <person name="Brasileiro-Vidal A.C."/>
            <person name="Benko-Iseppon A.M."/>
        </authorList>
    </citation>
    <scope>NUCLEOTIDE SEQUENCE [LARGE SCALE GENOMIC DNA]</scope>
    <source>
        <tissue evidence="4">Leaves</tissue>
    </source>
</reference>
<gene>
    <name evidence="4" type="ORF">PIB30_020366</name>
</gene>
<comment type="subcellular location">
    <subcellularLocation>
        <location evidence="1">Nucleus</location>
    </subcellularLocation>
</comment>
<keyword evidence="1" id="KW-0678">Repressor</keyword>
<comment type="function">
    <text evidence="1">Aux/IAA proteins are short-lived transcriptional factors that function as repressors of early auxin response genes at low auxin concentrations.</text>
</comment>
<protein>
    <recommendedName>
        <fullName evidence="1">Auxin-induced protein</fullName>
    </recommendedName>
</protein>
<dbReference type="EMBL" id="JASCZI010000065">
    <property type="protein sequence ID" value="MED6108095.1"/>
    <property type="molecule type" value="Genomic_DNA"/>
</dbReference>
<evidence type="ECO:0000313" key="4">
    <source>
        <dbReference type="EMBL" id="MED6108095.1"/>
    </source>
</evidence>
<keyword evidence="1" id="KW-0804">Transcription</keyword>
<dbReference type="InterPro" id="IPR033389">
    <property type="entry name" value="AUX/IAA_dom"/>
</dbReference>
<dbReference type="Pfam" id="PF02309">
    <property type="entry name" value="AUX_IAA"/>
    <property type="match status" value="1"/>
</dbReference>
<organism evidence="4 5">
    <name type="scientific">Stylosanthes scabra</name>
    <dbReference type="NCBI Taxonomy" id="79078"/>
    <lineage>
        <taxon>Eukaryota</taxon>
        <taxon>Viridiplantae</taxon>
        <taxon>Streptophyta</taxon>
        <taxon>Embryophyta</taxon>
        <taxon>Tracheophyta</taxon>
        <taxon>Spermatophyta</taxon>
        <taxon>Magnoliopsida</taxon>
        <taxon>eudicotyledons</taxon>
        <taxon>Gunneridae</taxon>
        <taxon>Pentapetalae</taxon>
        <taxon>rosids</taxon>
        <taxon>fabids</taxon>
        <taxon>Fabales</taxon>
        <taxon>Fabaceae</taxon>
        <taxon>Papilionoideae</taxon>
        <taxon>50 kb inversion clade</taxon>
        <taxon>dalbergioids sensu lato</taxon>
        <taxon>Dalbergieae</taxon>
        <taxon>Pterocarpus clade</taxon>
        <taxon>Stylosanthes</taxon>
    </lineage>
</organism>